<dbReference type="EMBL" id="CP103836">
    <property type="protein sequence ID" value="WOB51239.1"/>
    <property type="molecule type" value="Genomic_DNA"/>
</dbReference>
<dbReference type="GO" id="GO:0015969">
    <property type="term" value="P:guanosine tetraphosphate metabolic process"/>
    <property type="evidence" value="ECO:0007669"/>
    <property type="project" value="InterPro"/>
</dbReference>
<dbReference type="AlphaFoldDB" id="A0AAU0BDS9"/>
<keyword evidence="3" id="KW-1185">Reference proteome</keyword>
<name>A0AAU0BDS9_9XANT</name>
<dbReference type="SUPFAM" id="SSF81301">
    <property type="entry name" value="Nucleotidyltransferase"/>
    <property type="match status" value="1"/>
</dbReference>
<evidence type="ECO:0000259" key="1">
    <source>
        <dbReference type="SMART" id="SM00954"/>
    </source>
</evidence>
<gene>
    <name evidence="2" type="ORF">NYR97_07660</name>
</gene>
<dbReference type="PANTHER" id="PTHR41773">
    <property type="entry name" value="GTP PYROPHOSPHATASE-RELATED"/>
    <property type="match status" value="1"/>
</dbReference>
<dbReference type="PANTHER" id="PTHR41773:SF1">
    <property type="entry name" value="RELA_SPOT DOMAIN-CONTAINING PROTEIN"/>
    <property type="match status" value="1"/>
</dbReference>
<dbReference type="Gene3D" id="3.30.460.10">
    <property type="entry name" value="Beta Polymerase, domain 2"/>
    <property type="match status" value="1"/>
</dbReference>
<dbReference type="Proteomes" id="UP001302716">
    <property type="component" value="Chromosome"/>
</dbReference>
<dbReference type="InterPro" id="IPR043519">
    <property type="entry name" value="NT_sf"/>
</dbReference>
<dbReference type="InterPro" id="IPR007685">
    <property type="entry name" value="RelA_SpoT"/>
</dbReference>
<evidence type="ECO:0000313" key="2">
    <source>
        <dbReference type="EMBL" id="WOB51239.1"/>
    </source>
</evidence>
<accession>A0AAU0BDS9</accession>
<organism evidence="2 3">
    <name type="scientific">Xanthomonas hydrangeae</name>
    <dbReference type="NCBI Taxonomy" id="2775159"/>
    <lineage>
        <taxon>Bacteria</taxon>
        <taxon>Pseudomonadati</taxon>
        <taxon>Pseudomonadota</taxon>
        <taxon>Gammaproteobacteria</taxon>
        <taxon>Lysobacterales</taxon>
        <taxon>Lysobacteraceae</taxon>
        <taxon>Xanthomonas</taxon>
    </lineage>
</organism>
<reference evidence="2 3" key="1">
    <citation type="submission" date="2022-08" db="EMBL/GenBank/DDBJ databases">
        <title>Whole genome sequencing-based tracing of a 2022 introduction and outbreak of Xanthomonas hortorum pv. pelargonii.</title>
        <authorList>
            <person name="Iruegas-Bocardo F."/>
            <person name="Weisberg A.K."/>
            <person name="Riutta E.R."/>
            <person name="Kilday K."/>
            <person name="Bonkowski J.C."/>
            <person name="Creswell T."/>
            <person name="Daughtrey M.L."/>
            <person name="Rane K."/>
            <person name="Grunwald N.J."/>
            <person name="Chang J.H."/>
            <person name="Putnam M.L."/>
        </authorList>
    </citation>
    <scope>NUCLEOTIDE SEQUENCE [LARGE SCALE GENOMIC DNA]</scope>
    <source>
        <strain evidence="2 3">22-323</strain>
    </source>
</reference>
<protein>
    <recommendedName>
        <fullName evidence="1">RelA/SpoT domain-containing protein</fullName>
    </recommendedName>
</protein>
<dbReference type="CDD" id="cd05399">
    <property type="entry name" value="NT_Rel-Spo_like"/>
    <property type="match status" value="1"/>
</dbReference>
<dbReference type="SMART" id="SM00954">
    <property type="entry name" value="RelA_SpoT"/>
    <property type="match status" value="1"/>
</dbReference>
<evidence type="ECO:0000313" key="3">
    <source>
        <dbReference type="Proteomes" id="UP001302716"/>
    </source>
</evidence>
<dbReference type="RefSeq" id="WP_316697379.1">
    <property type="nucleotide sequence ID" value="NZ_CP103836.1"/>
</dbReference>
<sequence>MPNLEEHGRLAAAVYRNIHGLYADLSDVIRTILRQSFHANDLKVHSIEARAKSVESFEKKASKEAGDGSEDPRYLRPLEQITDLAGIRVIAFLPRDVERACAIVANEFHIIEKTDKSEALIDEGKFGYQSVHFLGHLSNSRSRLAEYSRFSSCFFEIQVRTILQHAWAEMEHDIQYKSGYAIPNGIKKRFIALAGMLEIADREFQRLQDDDTALREAARTSVQSGDYLAVEITGDSLKAYLDKKLGSDGRITSFSYEMVAGHLKRLGFTTIQQVDDCISPADGDQISQVLWGSRQGQITRFEEMVLSQMGSIYVARHPWAADEYWSVRLPQKLETLRERGVAIGSYDPAVATEPNR</sequence>
<feature type="domain" description="RelA/SpoT" evidence="1">
    <location>
        <begin position="49"/>
        <end position="182"/>
    </location>
</feature>
<proteinExistence type="predicted"/>
<dbReference type="Gene3D" id="1.10.287.860">
    <property type="entry name" value="Nucleotidyltransferase"/>
    <property type="match status" value="1"/>
</dbReference>
<dbReference type="Pfam" id="PF04607">
    <property type="entry name" value="RelA_SpoT"/>
    <property type="match status" value="1"/>
</dbReference>